<evidence type="ECO:0000256" key="7">
    <source>
        <dbReference type="SAM" id="Phobius"/>
    </source>
</evidence>
<feature type="transmembrane region" description="Helical" evidence="7">
    <location>
        <begin position="78"/>
        <end position="97"/>
    </location>
</feature>
<sequence>MTDVFSLGKNIFKSSKDPLNQKGNNMTEQALALKKNFFKFNIRDMGTLIGLVIIFAVFACLSPVFLTTPNLINIMQQSAINAIVALGMTLVIISAGIDLSVGPVAALSAVVCASLMVAGVPVVVALAGALIIGGLYGVFNGLLIAYAGLQPFIVTLGGLSLCRALALIYTGGNPIFGIPASFRAFINGSFLGIPTPIVIAALIAILLWVILNKTPLGEYIFAIGGNEEAARVCGVPVRKTKIAVYVISGVLASIAALILVGRLGAADPTLGNLWEMNAIAAAAIGGASLMGGKGSIFGTILGAIILGTLINGFTLLNIQSFYQLLATGIIIIVAMLVDRATRGK</sequence>
<dbReference type="Proteomes" id="UP000243374">
    <property type="component" value="Unassembled WGS sequence"/>
</dbReference>
<dbReference type="GO" id="GO:0005886">
    <property type="term" value="C:plasma membrane"/>
    <property type="evidence" value="ECO:0007669"/>
    <property type="project" value="UniProtKB-SubCell"/>
</dbReference>
<evidence type="ECO:0000256" key="1">
    <source>
        <dbReference type="ARBA" id="ARBA00004429"/>
    </source>
</evidence>
<reference evidence="8 9" key="1">
    <citation type="submission" date="2016-10" db="EMBL/GenBank/DDBJ databases">
        <authorList>
            <person name="Varghese N."/>
            <person name="Submissions S."/>
        </authorList>
    </citation>
    <scope>NUCLEOTIDE SEQUENCE [LARGE SCALE GENOMIC DNA]</scope>
    <source>
        <strain evidence="8 9">22B</strain>
    </source>
</reference>
<keyword evidence="9" id="KW-1185">Reference proteome</keyword>
<evidence type="ECO:0000256" key="2">
    <source>
        <dbReference type="ARBA" id="ARBA00007942"/>
    </source>
</evidence>
<feature type="transmembrane region" description="Helical" evidence="7">
    <location>
        <begin position="189"/>
        <end position="211"/>
    </location>
</feature>
<evidence type="ECO:0000256" key="5">
    <source>
        <dbReference type="ARBA" id="ARBA00022989"/>
    </source>
</evidence>
<dbReference type="GO" id="GO:0022857">
    <property type="term" value="F:transmembrane transporter activity"/>
    <property type="evidence" value="ECO:0007669"/>
    <property type="project" value="InterPro"/>
</dbReference>
<feature type="transmembrane region" description="Helical" evidence="7">
    <location>
        <begin position="296"/>
        <end position="314"/>
    </location>
</feature>
<dbReference type="InterPro" id="IPR001851">
    <property type="entry name" value="ABC_transp_permease"/>
</dbReference>
<evidence type="ECO:0000256" key="6">
    <source>
        <dbReference type="ARBA" id="ARBA00023136"/>
    </source>
</evidence>
<feature type="transmembrane region" description="Helical" evidence="7">
    <location>
        <begin position="242"/>
        <end position="265"/>
    </location>
</feature>
<keyword evidence="3" id="KW-1003">Cell membrane</keyword>
<name>A0A662ZEU3_9GAMM</name>
<comment type="similarity">
    <text evidence="2">Belongs to the binding-protein-dependent transport system permease family. AraH/RbsC subfamily.</text>
</comment>
<evidence type="ECO:0000313" key="9">
    <source>
        <dbReference type="Proteomes" id="UP000243374"/>
    </source>
</evidence>
<gene>
    <name evidence="8" type="ORF">SAMN04487865_11015</name>
</gene>
<dbReference type="CDD" id="cd06579">
    <property type="entry name" value="TM_PBP1_transp_AraH_like"/>
    <property type="match status" value="1"/>
</dbReference>
<feature type="transmembrane region" description="Helical" evidence="7">
    <location>
        <begin position="45"/>
        <end position="66"/>
    </location>
</feature>
<dbReference type="EMBL" id="FOSF01000101">
    <property type="protein sequence ID" value="SFK53200.1"/>
    <property type="molecule type" value="Genomic_DNA"/>
</dbReference>
<dbReference type="Pfam" id="PF02653">
    <property type="entry name" value="BPD_transp_2"/>
    <property type="match status" value="1"/>
</dbReference>
<keyword evidence="6 7" id="KW-0472">Membrane</keyword>
<dbReference type="PANTHER" id="PTHR32196">
    <property type="entry name" value="ABC TRANSPORTER PERMEASE PROTEIN YPHD-RELATED-RELATED"/>
    <property type="match status" value="1"/>
</dbReference>
<evidence type="ECO:0000256" key="3">
    <source>
        <dbReference type="ARBA" id="ARBA00022475"/>
    </source>
</evidence>
<organism evidence="8 9">
    <name type="scientific">Succinivibrio dextrinosolvens</name>
    <dbReference type="NCBI Taxonomy" id="83771"/>
    <lineage>
        <taxon>Bacteria</taxon>
        <taxon>Pseudomonadati</taxon>
        <taxon>Pseudomonadota</taxon>
        <taxon>Gammaproteobacteria</taxon>
        <taxon>Aeromonadales</taxon>
        <taxon>Succinivibrionaceae</taxon>
        <taxon>Succinivibrio</taxon>
    </lineage>
</organism>
<evidence type="ECO:0000256" key="4">
    <source>
        <dbReference type="ARBA" id="ARBA00022692"/>
    </source>
</evidence>
<evidence type="ECO:0000313" key="8">
    <source>
        <dbReference type="EMBL" id="SFK53200.1"/>
    </source>
</evidence>
<protein>
    <submittedName>
        <fullName evidence="8">Monosaccharide ABC transporter membrane protein, CUT2 family</fullName>
    </submittedName>
</protein>
<feature type="transmembrane region" description="Helical" evidence="7">
    <location>
        <begin position="103"/>
        <end position="136"/>
    </location>
</feature>
<feature type="transmembrane region" description="Helical" evidence="7">
    <location>
        <begin position="320"/>
        <end position="337"/>
    </location>
</feature>
<proteinExistence type="inferred from homology"/>
<dbReference type="PANTHER" id="PTHR32196:SF72">
    <property type="entry name" value="RIBOSE IMPORT PERMEASE PROTEIN RBSC"/>
    <property type="match status" value="1"/>
</dbReference>
<accession>A0A662ZEU3</accession>
<feature type="transmembrane region" description="Helical" evidence="7">
    <location>
        <begin position="143"/>
        <end position="169"/>
    </location>
</feature>
<comment type="subcellular location">
    <subcellularLocation>
        <location evidence="1">Cell inner membrane</location>
        <topology evidence="1">Multi-pass membrane protein</topology>
    </subcellularLocation>
</comment>
<keyword evidence="5 7" id="KW-1133">Transmembrane helix</keyword>
<dbReference type="RefSeq" id="WP_241824709.1">
    <property type="nucleotide sequence ID" value="NZ_CP047056.1"/>
</dbReference>
<dbReference type="AlphaFoldDB" id="A0A662ZEU3"/>
<keyword evidence="4 7" id="KW-0812">Transmembrane</keyword>